<accession>A0AB39HG77</accession>
<name>A0AB39HG77_9VIBR</name>
<proteinExistence type="predicted"/>
<dbReference type="RefSeq" id="WP_306099806.1">
    <property type="nucleotide sequence ID" value="NZ_CP162602.1"/>
</dbReference>
<evidence type="ECO:0000313" key="1">
    <source>
        <dbReference type="EMBL" id="XDK26892.1"/>
    </source>
</evidence>
<reference evidence="1" key="1">
    <citation type="submission" date="2024-07" db="EMBL/GenBank/DDBJ databases">
        <title>Genome Analysis of a Potential Novel Vibrio Species Secreting pH- and Thermo-stable Alginate Lyase and its Application in Producing Alginate Oligosaccharides.</title>
        <authorList>
            <person name="Huang H."/>
            <person name="Bao K."/>
        </authorList>
    </citation>
    <scope>NUCLEOTIDE SEQUENCE</scope>
    <source>
        <strain evidence="1">HB236076</strain>
        <plasmid evidence="1">p-HB236076</plasmid>
    </source>
</reference>
<dbReference type="AlphaFoldDB" id="A0AB39HG77"/>
<organism evidence="1">
    <name type="scientific">Vibrio sp. HB236076</name>
    <dbReference type="NCBI Taxonomy" id="3232307"/>
    <lineage>
        <taxon>Bacteria</taxon>
        <taxon>Pseudomonadati</taxon>
        <taxon>Pseudomonadota</taxon>
        <taxon>Gammaproteobacteria</taxon>
        <taxon>Vibrionales</taxon>
        <taxon>Vibrionaceae</taxon>
        <taxon>Vibrio</taxon>
    </lineage>
</organism>
<dbReference type="KEGG" id="vih:AB0763_14000"/>
<protein>
    <submittedName>
        <fullName evidence="1">Uncharacterized protein</fullName>
    </submittedName>
</protein>
<gene>
    <name evidence="1" type="ORF">AB0763_14000</name>
</gene>
<geneLocation type="plasmid" evidence="1">
    <name>p-HB236076</name>
</geneLocation>
<keyword evidence="1" id="KW-0614">Plasmid</keyword>
<dbReference type="EMBL" id="CP162602">
    <property type="protein sequence ID" value="XDK26892.1"/>
    <property type="molecule type" value="Genomic_DNA"/>
</dbReference>
<sequence>MTDLLFHHIQTLNINRASCFSHCHTDIERICSQYNELFSHTQQTKPELSINRILLGVLTKAQIDARSHVEATRDSRQSMSDVFQRHLSPSDASKFQDQSLSDFLLITQLWLYLQGWLHMDLSLAADHATSSAALIAPDSNHQSHHYRSLLMESYYTGKAHSPAIRPPKPWWQRLFRQ</sequence>